<organism evidence="2 3">
    <name type="scientific">Phyllosticta citricarpa</name>
    <dbReference type="NCBI Taxonomy" id="55181"/>
    <lineage>
        <taxon>Eukaryota</taxon>
        <taxon>Fungi</taxon>
        <taxon>Dikarya</taxon>
        <taxon>Ascomycota</taxon>
        <taxon>Pezizomycotina</taxon>
        <taxon>Dothideomycetes</taxon>
        <taxon>Dothideomycetes incertae sedis</taxon>
        <taxon>Botryosphaeriales</taxon>
        <taxon>Phyllostictaceae</taxon>
        <taxon>Phyllosticta</taxon>
    </lineage>
</organism>
<gene>
    <name evidence="2" type="ORF">IWX46DRAFT_352687</name>
</gene>
<protein>
    <submittedName>
        <fullName evidence="2">Uncharacterized protein</fullName>
    </submittedName>
</protein>
<evidence type="ECO:0000313" key="2">
    <source>
        <dbReference type="EMBL" id="KAK7532597.1"/>
    </source>
</evidence>
<evidence type="ECO:0000313" key="3">
    <source>
        <dbReference type="Proteomes" id="UP001365128"/>
    </source>
</evidence>
<keyword evidence="3" id="KW-1185">Reference proteome</keyword>
<feature type="compositionally biased region" description="Low complexity" evidence="1">
    <location>
        <begin position="151"/>
        <end position="171"/>
    </location>
</feature>
<comment type="caution">
    <text evidence="2">The sequence shown here is derived from an EMBL/GenBank/DDBJ whole genome shotgun (WGS) entry which is preliminary data.</text>
</comment>
<sequence>FCLFGGFVICQAIHSNLNHNFTLCSFPVPNAGRHIFTHSCPTFSSPCQTRRSCLLPSFFQQRRRRRRQNDNNNKPKKSSDGPADPVAVVTGPQPPPHHRLAPAAVCFTSSARRTTAVAAFFYTQGKMAPARNTRHSFRLPSLHRLNTKDISSPSSSPVSKTAAASGPYHPLATPPLPKTPPHTAHTHHAGPSSTDVCCISPGSNPTLSPSSTVSSSASPASFSGPYAYATTPLSTSSLHTSHLAHPHHQQPNQQQQHLPHRPNASASCASNPAPLSLSQSPPSAALPHANSNANSTPSSSPGNININNSNNSVNNNRIRTLLQLRRKHSRIDIEREMLEEREQYGGGGRRCSVDGADALDVRGSGGMLDVMEPRPRPGPGVRGSGGIGGIFEVLEG</sequence>
<dbReference type="EMBL" id="JBBPDW010000050">
    <property type="protein sequence ID" value="KAK7532597.1"/>
    <property type="molecule type" value="Genomic_DNA"/>
</dbReference>
<feature type="region of interest" description="Disordered" evidence="1">
    <location>
        <begin position="58"/>
        <end position="95"/>
    </location>
</feature>
<name>A0ABR1LBH6_9PEZI</name>
<feature type="region of interest" description="Disordered" evidence="1">
    <location>
        <begin position="132"/>
        <end position="220"/>
    </location>
</feature>
<feature type="non-terminal residue" evidence="2">
    <location>
        <position position="1"/>
    </location>
</feature>
<proteinExistence type="predicted"/>
<feature type="compositionally biased region" description="Low complexity" evidence="1">
    <location>
        <begin position="203"/>
        <end position="220"/>
    </location>
</feature>
<dbReference type="Proteomes" id="UP001365128">
    <property type="component" value="Unassembled WGS sequence"/>
</dbReference>
<evidence type="ECO:0000256" key="1">
    <source>
        <dbReference type="SAM" id="MobiDB-lite"/>
    </source>
</evidence>
<feature type="region of interest" description="Disordered" evidence="1">
    <location>
        <begin position="237"/>
        <end position="313"/>
    </location>
</feature>
<reference evidence="2 3" key="1">
    <citation type="submission" date="2024-04" db="EMBL/GenBank/DDBJ databases">
        <title>Phyllosticta paracitricarpa is synonymous to the EU quarantine fungus P. citricarpa based on phylogenomic analyses.</title>
        <authorList>
            <consortium name="Lawrence Berkeley National Laboratory"/>
            <person name="Van Ingen-Buijs V.A."/>
            <person name="Van Westerhoven A.C."/>
            <person name="Haridas S."/>
            <person name="Skiadas P."/>
            <person name="Martin F."/>
            <person name="Groenewald J.Z."/>
            <person name="Crous P.W."/>
            <person name="Seidl M.F."/>
        </authorList>
    </citation>
    <scope>NUCLEOTIDE SEQUENCE [LARGE SCALE GENOMIC DNA]</scope>
    <source>
        <strain evidence="2 3">CBS 122670</strain>
    </source>
</reference>
<feature type="compositionally biased region" description="Low complexity" evidence="1">
    <location>
        <begin position="249"/>
        <end position="313"/>
    </location>
</feature>
<accession>A0ABR1LBH6</accession>